<dbReference type="Pfam" id="PF12850">
    <property type="entry name" value="Metallophos_2"/>
    <property type="match status" value="1"/>
</dbReference>
<sequence>MVKFGLISDTHLTIKDEISLSENLINQLKEIFKDADEIIHAGDVCEEFLLEYLKKIAPVRCVKGDFDNITGLEEFIKFSVNKYNIGVIHKKPENLEDFFKKNDIHILVFGHTHQPLIKGTPYNT</sequence>
<dbReference type="InterPro" id="IPR029052">
    <property type="entry name" value="Metallo-depent_PP-like"/>
</dbReference>
<accession>X1KL46</accession>
<dbReference type="NCBIfam" id="TIGR00040">
    <property type="entry name" value="yfcE"/>
    <property type="match status" value="1"/>
</dbReference>
<organism evidence="2">
    <name type="scientific">marine sediment metagenome</name>
    <dbReference type="NCBI Taxonomy" id="412755"/>
    <lineage>
        <taxon>unclassified sequences</taxon>
        <taxon>metagenomes</taxon>
        <taxon>ecological metagenomes</taxon>
    </lineage>
</organism>
<comment type="caution">
    <text evidence="2">The sequence shown here is derived from an EMBL/GenBank/DDBJ whole genome shotgun (WGS) entry which is preliminary data.</text>
</comment>
<gene>
    <name evidence="2" type="ORF">S06H3_23482</name>
</gene>
<dbReference type="AlphaFoldDB" id="X1KL46"/>
<feature type="domain" description="Calcineurin-like phosphoesterase" evidence="1">
    <location>
        <begin position="3"/>
        <end position="118"/>
    </location>
</feature>
<dbReference type="InterPro" id="IPR000979">
    <property type="entry name" value="Phosphodiesterase_MJ0936/Vps29"/>
</dbReference>
<reference evidence="2" key="1">
    <citation type="journal article" date="2014" name="Front. Microbiol.">
        <title>High frequency of phylogenetically diverse reductive dehalogenase-homologous genes in deep subseafloor sedimentary metagenomes.</title>
        <authorList>
            <person name="Kawai M."/>
            <person name="Futagami T."/>
            <person name="Toyoda A."/>
            <person name="Takaki Y."/>
            <person name="Nishi S."/>
            <person name="Hori S."/>
            <person name="Arai W."/>
            <person name="Tsubouchi T."/>
            <person name="Morono Y."/>
            <person name="Uchiyama I."/>
            <person name="Ito T."/>
            <person name="Fujiyama A."/>
            <person name="Inagaki F."/>
            <person name="Takami H."/>
        </authorList>
    </citation>
    <scope>NUCLEOTIDE SEQUENCE</scope>
    <source>
        <strain evidence="2">Expedition CK06-06</strain>
    </source>
</reference>
<name>X1KL46_9ZZZZ</name>
<dbReference type="EMBL" id="BARV01012774">
    <property type="protein sequence ID" value="GAI07792.1"/>
    <property type="molecule type" value="Genomic_DNA"/>
</dbReference>
<protein>
    <recommendedName>
        <fullName evidence="1">Calcineurin-like phosphoesterase domain-containing protein</fullName>
    </recommendedName>
</protein>
<dbReference type="SUPFAM" id="SSF56300">
    <property type="entry name" value="Metallo-dependent phosphatases"/>
    <property type="match status" value="1"/>
</dbReference>
<dbReference type="Gene3D" id="3.60.21.10">
    <property type="match status" value="1"/>
</dbReference>
<dbReference type="PANTHER" id="PTHR11124">
    <property type="entry name" value="VACUOLAR SORTING PROTEIN VPS29"/>
    <property type="match status" value="1"/>
</dbReference>
<evidence type="ECO:0000259" key="1">
    <source>
        <dbReference type="Pfam" id="PF12850"/>
    </source>
</evidence>
<dbReference type="InterPro" id="IPR024654">
    <property type="entry name" value="Calcineurin-like_PHP_lpxH"/>
</dbReference>
<feature type="non-terminal residue" evidence="2">
    <location>
        <position position="124"/>
    </location>
</feature>
<evidence type="ECO:0000313" key="2">
    <source>
        <dbReference type="EMBL" id="GAI07792.1"/>
    </source>
</evidence>
<proteinExistence type="predicted"/>